<dbReference type="Proteomes" id="UP000799118">
    <property type="component" value="Unassembled WGS sequence"/>
</dbReference>
<keyword evidence="2" id="KW-1185">Reference proteome</keyword>
<name>A0A6A4H4R7_9AGAR</name>
<dbReference type="AlphaFoldDB" id="A0A6A4H4R7"/>
<sequence>MPEPRGSCGCLCSNAPLHGHLHIPQVSSTLDNLNSETFPVLSTFAFTLLTVDWET</sequence>
<accession>A0A6A4H4R7</accession>
<evidence type="ECO:0000313" key="2">
    <source>
        <dbReference type="Proteomes" id="UP000799118"/>
    </source>
</evidence>
<evidence type="ECO:0000313" key="1">
    <source>
        <dbReference type="EMBL" id="KAE9393101.1"/>
    </source>
</evidence>
<reference evidence="1" key="1">
    <citation type="journal article" date="2019" name="Environ. Microbiol.">
        <title>Fungal ecological strategies reflected in gene transcription - a case study of two litter decomposers.</title>
        <authorList>
            <person name="Barbi F."/>
            <person name="Kohler A."/>
            <person name="Barry K."/>
            <person name="Baskaran P."/>
            <person name="Daum C."/>
            <person name="Fauchery L."/>
            <person name="Ihrmark K."/>
            <person name="Kuo A."/>
            <person name="LaButti K."/>
            <person name="Lipzen A."/>
            <person name="Morin E."/>
            <person name="Grigoriev I.V."/>
            <person name="Henrissat B."/>
            <person name="Lindahl B."/>
            <person name="Martin F."/>
        </authorList>
    </citation>
    <scope>NUCLEOTIDE SEQUENCE</scope>
    <source>
        <strain evidence="1">JB14</strain>
    </source>
</reference>
<dbReference type="EMBL" id="ML769580">
    <property type="protein sequence ID" value="KAE9393101.1"/>
    <property type="molecule type" value="Genomic_DNA"/>
</dbReference>
<protein>
    <submittedName>
        <fullName evidence="1">Uncharacterized protein</fullName>
    </submittedName>
</protein>
<gene>
    <name evidence="1" type="ORF">BT96DRAFT_924230</name>
</gene>
<organism evidence="1 2">
    <name type="scientific">Gymnopus androsaceus JB14</name>
    <dbReference type="NCBI Taxonomy" id="1447944"/>
    <lineage>
        <taxon>Eukaryota</taxon>
        <taxon>Fungi</taxon>
        <taxon>Dikarya</taxon>
        <taxon>Basidiomycota</taxon>
        <taxon>Agaricomycotina</taxon>
        <taxon>Agaricomycetes</taxon>
        <taxon>Agaricomycetidae</taxon>
        <taxon>Agaricales</taxon>
        <taxon>Marasmiineae</taxon>
        <taxon>Omphalotaceae</taxon>
        <taxon>Gymnopus</taxon>
    </lineage>
</organism>
<proteinExistence type="predicted"/>